<feature type="region of interest" description="Disordered" evidence="1">
    <location>
        <begin position="1150"/>
        <end position="1173"/>
    </location>
</feature>
<dbReference type="Pfam" id="PF08639">
    <property type="entry name" value="Sld3_STD"/>
    <property type="match status" value="1"/>
</dbReference>
<organism evidence="3 4">
    <name type="scientific">Batrachochytrium salamandrivorans</name>
    <dbReference type="NCBI Taxonomy" id="1357716"/>
    <lineage>
        <taxon>Eukaryota</taxon>
        <taxon>Fungi</taxon>
        <taxon>Fungi incertae sedis</taxon>
        <taxon>Chytridiomycota</taxon>
        <taxon>Chytridiomycota incertae sedis</taxon>
        <taxon>Chytridiomycetes</taxon>
        <taxon>Rhizophydiales</taxon>
        <taxon>Rhizophydiales incertae sedis</taxon>
        <taxon>Batrachochytrium</taxon>
    </lineage>
</organism>
<evidence type="ECO:0000256" key="1">
    <source>
        <dbReference type="SAM" id="MobiDB-lite"/>
    </source>
</evidence>
<dbReference type="Gene3D" id="1.20.58.2130">
    <property type="match status" value="1"/>
</dbReference>
<feature type="region of interest" description="Disordered" evidence="1">
    <location>
        <begin position="1047"/>
        <end position="1073"/>
    </location>
</feature>
<feature type="compositionally biased region" description="Low complexity" evidence="1">
    <location>
        <begin position="1150"/>
        <end position="1164"/>
    </location>
</feature>
<evidence type="ECO:0000313" key="3">
    <source>
        <dbReference type="EMBL" id="KAH6598627.1"/>
    </source>
</evidence>
<evidence type="ECO:0000313" key="4">
    <source>
        <dbReference type="Proteomes" id="UP001648503"/>
    </source>
</evidence>
<protein>
    <recommendedName>
        <fullName evidence="2">DNA replication regulator Sld3 C-terminal domain-containing protein</fullName>
    </recommendedName>
</protein>
<comment type="caution">
    <text evidence="3">The sequence shown here is derived from an EMBL/GenBank/DDBJ whole genome shotgun (WGS) entry which is preliminary data.</text>
</comment>
<feature type="region of interest" description="Disordered" evidence="1">
    <location>
        <begin position="1287"/>
        <end position="1331"/>
    </location>
</feature>
<keyword evidence="4" id="KW-1185">Reference proteome</keyword>
<name>A0ABQ8FI35_9FUNG</name>
<dbReference type="InterPro" id="IPR013948">
    <property type="entry name" value="DNA_replication_reg_Sld3_C"/>
</dbReference>
<evidence type="ECO:0000259" key="2">
    <source>
        <dbReference type="Pfam" id="PF08639"/>
    </source>
</evidence>
<dbReference type="EMBL" id="JAFCIX010000102">
    <property type="protein sequence ID" value="KAH6598627.1"/>
    <property type="molecule type" value="Genomic_DNA"/>
</dbReference>
<feature type="domain" description="DNA replication regulator Sld3 C-terminal" evidence="2">
    <location>
        <begin position="828"/>
        <end position="1309"/>
    </location>
</feature>
<dbReference type="PANTHER" id="PTHR28067:SF1">
    <property type="entry name" value="DNA REPLICATION REGULATOR SLD3"/>
    <property type="match status" value="1"/>
</dbReference>
<dbReference type="InterPro" id="IPR042511">
    <property type="entry name" value="Sld3"/>
</dbReference>
<dbReference type="Proteomes" id="UP001648503">
    <property type="component" value="Unassembled WGS sequence"/>
</dbReference>
<feature type="compositionally biased region" description="Basic and acidic residues" evidence="1">
    <location>
        <begin position="1055"/>
        <end position="1065"/>
    </location>
</feature>
<proteinExistence type="predicted"/>
<feature type="compositionally biased region" description="Low complexity" evidence="1">
    <location>
        <begin position="1289"/>
        <end position="1301"/>
    </location>
</feature>
<gene>
    <name evidence="3" type="ORF">BASA50_003663</name>
</gene>
<dbReference type="PANTHER" id="PTHR28067">
    <property type="entry name" value="DNA REPLICATION REGULATOR SLD3"/>
    <property type="match status" value="1"/>
</dbReference>
<sequence>MHQADPVVFSPTLNSHKPAKIMAQLPTSSVSATCTVGQAANSATNTDSFNNDCFVSPARSRKRLAAFGTPSSQNKSSPHIMFLIDLAGIVCDNAMEQQQTHSSDFNLSPTVNGTSNDDHTTNMNLKWNGQCSSSIDTLLLGTVLRVLTYFYVHVNPNLTWGFEIIDSSVYSQHNAWGAAPFPSSQNISSPSSPTHTARSILDLGSTAILRLESALKECIAFKLLSMRKSSETSPTPASSNIIRLIKTCRRLLVQVPWHISPTGPFQSPLKPLTTKINATKDSIKSRSYLFVVSRIPLSANELAQSIDMSDPEMVSGGSMHPMLPTLLMHAKNEMVSKDLWQEFVGLRVSLSWIHPFLIETHPGGSQIRSLFAAVTRSYGGSLTIFPGLLNDRLRHSIPESMQLLHPRTVETAFAKQLINAKTPSSLLASLECPLIPIGSLKYPMLSQTQILYHNQDCCVGPIHLQIADIKPKSTVKCTTTSPFDAMSSSMTEVRMVPLHQLDDSIFSKRAFFCMGSLNLGSKPASTSPPTLPLKNNDGKTFDQIGLGAEQLIAFLEQYSAGLVVTLRMRIEFESLDSTTLHSTQELDNPFESSKSSKTTRSEEIVDEAVDGFEIRTAVLIPLVSSVFTMHIVRREQEHALHLTPVATLNDFANSAYAASVVDGWLHPKHPSMLSDFLNRNSWVYGDAKELGHLFFDLWSPNMISDTPRKRQSAIKTSLSPVPDEVSPEKPHLHDVAFEGTPTISEALSKLLSCYYDVIFEKTMLSQFVGDQLPCIYNALIEAVDSSTSKDMDAIVVLLDFYRERLILPIQAQEVRHRTLAKLIADAFERQREVPAVDVTGMCAEELNSARLWVERIREQLTSEQRQDSKYLRSEIGRQARRLRTNEALLQMTLWMECLRIHTDTGHPLSEMKLSVQQKTKVDKPKKGSTRLNAESTDELMHVVSPDQIRAGIVQAISEQMDRVCIWSVLGNVSGIGEPVTAPVERCGSPLWHKFVSPVAIMFYQEQLPDVVELLVTKVGGDATEQTAPIEPMSPFFKKLAVLSESARSRVASRPSESRPNSEKNSRLRKRPSLMDMFKDVQQESVDQEASDGAERSVRGHRFRPRPEIMAETTTGVATTKSSRMATLADRQTRQVLRDMSRRQIQVQSTVRRSATTSRRQVASAEQVNSNGSCAVKGRTERAVMRSTVSLDDFLGKRPQIETRPVVAGVEAAQKTVTALSAGSSSGPLPGTRQQTPGCITLVPVTPVSKRKTSGWQHQRLYSEERAAVKDMTCSISASRLAPNRPNLFGSSSASGWGSTASPQQIAATPLAADKQLGRGVVGSSSSSSDIE</sequence>
<reference evidence="3 4" key="1">
    <citation type="submission" date="2021-02" db="EMBL/GenBank/DDBJ databases">
        <title>Variation within the Batrachochytrium salamandrivorans European outbreak.</title>
        <authorList>
            <person name="Kelly M."/>
            <person name="Pasmans F."/>
            <person name="Shea T.P."/>
            <person name="Munoz J.F."/>
            <person name="Carranza S."/>
            <person name="Cuomo C.A."/>
            <person name="Martel A."/>
        </authorList>
    </citation>
    <scope>NUCLEOTIDE SEQUENCE [LARGE SCALE GENOMIC DNA]</scope>
    <source>
        <strain evidence="3 4">AMFP18/2</strain>
    </source>
</reference>
<accession>A0ABQ8FI35</accession>